<dbReference type="PANTHER" id="PTHR10030:SF37">
    <property type="entry name" value="ALPHA-L-FUCOSIDASE-RELATED"/>
    <property type="match status" value="1"/>
</dbReference>
<dbReference type="InterPro" id="IPR013783">
    <property type="entry name" value="Ig-like_fold"/>
</dbReference>
<evidence type="ECO:0000256" key="2">
    <source>
        <dbReference type="ARBA" id="ARBA00007951"/>
    </source>
</evidence>
<keyword evidence="5" id="KW-0378">Hydrolase</keyword>
<dbReference type="InterPro" id="IPR000933">
    <property type="entry name" value="Glyco_hydro_29"/>
</dbReference>
<name>A0A414IIV1_BACUN</name>
<dbReference type="InterPro" id="IPR057739">
    <property type="entry name" value="Glyco_hydro_29_N"/>
</dbReference>
<dbReference type="PRINTS" id="PR00741">
    <property type="entry name" value="GLHYDRLASE29"/>
</dbReference>
<dbReference type="RefSeq" id="WP_117589245.1">
    <property type="nucleotide sequence ID" value="NZ_JADMOC010000005.1"/>
</dbReference>
<evidence type="ECO:0000256" key="6">
    <source>
        <dbReference type="ARBA" id="ARBA00023295"/>
    </source>
</evidence>
<organism evidence="8 9">
    <name type="scientific">Bacteroides uniformis</name>
    <dbReference type="NCBI Taxonomy" id="820"/>
    <lineage>
        <taxon>Bacteria</taxon>
        <taxon>Pseudomonadati</taxon>
        <taxon>Bacteroidota</taxon>
        <taxon>Bacteroidia</taxon>
        <taxon>Bacteroidales</taxon>
        <taxon>Bacteroidaceae</taxon>
        <taxon>Bacteroides</taxon>
    </lineage>
</organism>
<reference evidence="8 9" key="1">
    <citation type="submission" date="2018-08" db="EMBL/GenBank/DDBJ databases">
        <title>A genome reference for cultivated species of the human gut microbiota.</title>
        <authorList>
            <person name="Zou Y."/>
            <person name="Xue W."/>
            <person name="Luo G."/>
        </authorList>
    </citation>
    <scope>NUCLEOTIDE SEQUENCE [LARGE SCALE GENOMIC DNA]</scope>
    <source>
        <strain evidence="8 9">AM29-12AC</strain>
    </source>
</reference>
<protein>
    <recommendedName>
        <fullName evidence="3">alpha-L-fucosidase</fullName>
        <ecNumber evidence="3">3.2.1.51</ecNumber>
    </recommendedName>
</protein>
<keyword evidence="6" id="KW-0326">Glycosidase</keyword>
<dbReference type="GO" id="GO:0006004">
    <property type="term" value="P:fucose metabolic process"/>
    <property type="evidence" value="ECO:0007669"/>
    <property type="project" value="InterPro"/>
</dbReference>
<dbReference type="CDD" id="cd00063">
    <property type="entry name" value="FN3"/>
    <property type="match status" value="1"/>
</dbReference>
<dbReference type="AlphaFoldDB" id="A0A414IIV1"/>
<evidence type="ECO:0000313" key="8">
    <source>
        <dbReference type="EMBL" id="RHE23297.1"/>
    </source>
</evidence>
<dbReference type="InterPro" id="IPR017853">
    <property type="entry name" value="GH"/>
</dbReference>
<comment type="similarity">
    <text evidence="2">Belongs to the glycosyl hydrolase 29 family.</text>
</comment>
<dbReference type="GO" id="GO:0004560">
    <property type="term" value="F:alpha-L-fucosidase activity"/>
    <property type="evidence" value="ECO:0007669"/>
    <property type="project" value="InterPro"/>
</dbReference>
<dbReference type="Pfam" id="PF01120">
    <property type="entry name" value="Alpha_L_fucos"/>
    <property type="match status" value="1"/>
</dbReference>
<dbReference type="InterPro" id="IPR036116">
    <property type="entry name" value="FN3_sf"/>
</dbReference>
<evidence type="ECO:0000256" key="4">
    <source>
        <dbReference type="ARBA" id="ARBA00022729"/>
    </source>
</evidence>
<evidence type="ECO:0000313" key="9">
    <source>
        <dbReference type="Proteomes" id="UP000283601"/>
    </source>
</evidence>
<dbReference type="PANTHER" id="PTHR10030">
    <property type="entry name" value="ALPHA-L-FUCOSIDASE"/>
    <property type="match status" value="1"/>
</dbReference>
<evidence type="ECO:0000256" key="3">
    <source>
        <dbReference type="ARBA" id="ARBA00012662"/>
    </source>
</evidence>
<sequence length="561" mass="64110">MLSAQQDPFINRIPCHLKASRVGTNSVELIWENVVEAVSYEVYKEDTLYKTVKKNRITVGGLNSFDIYFFSVKARNSHGEFSRESEKLYVATAETKRQKDKRMAWWREARFGMFVHWGPYSALGGHYTGPTSLQTNEKHPWIEADGMIKDYYSCYRPEWVSSDGSIKTNPATGKPYKRGQYAEWIMFAAQIPRDEYLKRAKEDFKAEKFDAKEWVRMAKEAGMKYIVITSKHHDGIALLNTPVGHTIFKDTDIRRDILKELVNEARKAGLKIGFYYSQALDWNNPGGMGWIPQNDAPNREASYADKAKYTDEIVIPHLHTIINDYKVDLIWWDMGASSAPEFKYRMMKAIKNISGTERLIFNDRMEDKLTGDFKTPEQSIPDMPSNGDGTDWETCMTLNDNWGYAAHDVRWKTTEDVLQKLIDIASKGGNYLLNIGPKADGTFPTESINCLKEVGSWMKVNSEAIYGTIPSPFVSQLDWGRATRKEVDGKQLLYLHVFTQYWPKDGKLLVPDFGSGIKRAYLLIDAKKTSLPIDEMGDNHIFSLPLDAPDKISTTIVVEIL</sequence>
<keyword evidence="4" id="KW-0732">Signal</keyword>
<dbReference type="GO" id="GO:0005764">
    <property type="term" value="C:lysosome"/>
    <property type="evidence" value="ECO:0007669"/>
    <property type="project" value="TreeGrafter"/>
</dbReference>
<dbReference type="EMBL" id="QSJZ01000007">
    <property type="protein sequence ID" value="RHE23297.1"/>
    <property type="molecule type" value="Genomic_DNA"/>
</dbReference>
<comment type="function">
    <text evidence="1">Alpha-L-fucosidase is responsible for hydrolyzing the alpha-1,6-linked fucose joined to the reducing-end N-acetylglucosamine of the carbohydrate moieties of glycoproteins.</text>
</comment>
<proteinExistence type="inferred from homology"/>
<dbReference type="EC" id="3.2.1.51" evidence="3"/>
<dbReference type="SUPFAM" id="SSF51445">
    <property type="entry name" value="(Trans)glycosidases"/>
    <property type="match status" value="2"/>
</dbReference>
<dbReference type="PROSITE" id="PS50853">
    <property type="entry name" value="FN3"/>
    <property type="match status" value="1"/>
</dbReference>
<dbReference type="InterPro" id="IPR003961">
    <property type="entry name" value="FN3_dom"/>
</dbReference>
<gene>
    <name evidence="8" type="ORF">DW758_10860</name>
</gene>
<feature type="domain" description="Fibronectin type-III" evidence="7">
    <location>
        <begin position="13"/>
        <end position="95"/>
    </location>
</feature>
<dbReference type="Gene3D" id="3.20.20.80">
    <property type="entry name" value="Glycosidases"/>
    <property type="match status" value="1"/>
</dbReference>
<dbReference type="SMART" id="SM00812">
    <property type="entry name" value="Alpha_L_fucos"/>
    <property type="match status" value="1"/>
</dbReference>
<accession>A0A414IIV1</accession>
<dbReference type="Proteomes" id="UP000283601">
    <property type="component" value="Unassembled WGS sequence"/>
</dbReference>
<dbReference type="SUPFAM" id="SSF49265">
    <property type="entry name" value="Fibronectin type III"/>
    <property type="match status" value="1"/>
</dbReference>
<comment type="caution">
    <text evidence="8">The sequence shown here is derived from an EMBL/GenBank/DDBJ whole genome shotgun (WGS) entry which is preliminary data.</text>
</comment>
<dbReference type="InterPro" id="IPR016286">
    <property type="entry name" value="FUC_metazoa-typ"/>
</dbReference>
<evidence type="ECO:0000256" key="1">
    <source>
        <dbReference type="ARBA" id="ARBA00004071"/>
    </source>
</evidence>
<evidence type="ECO:0000259" key="7">
    <source>
        <dbReference type="PROSITE" id="PS50853"/>
    </source>
</evidence>
<dbReference type="Gene3D" id="2.60.40.10">
    <property type="entry name" value="Immunoglobulins"/>
    <property type="match status" value="1"/>
</dbReference>
<evidence type="ECO:0000256" key="5">
    <source>
        <dbReference type="ARBA" id="ARBA00022801"/>
    </source>
</evidence>
<dbReference type="GO" id="GO:0016139">
    <property type="term" value="P:glycoside catabolic process"/>
    <property type="evidence" value="ECO:0007669"/>
    <property type="project" value="TreeGrafter"/>
</dbReference>